<proteinExistence type="predicted"/>
<protein>
    <submittedName>
        <fullName evidence="2">Uncharacterized protein</fullName>
    </submittedName>
</protein>
<dbReference type="AlphaFoldDB" id="A0A6C0KZR1"/>
<organism evidence="2">
    <name type="scientific">viral metagenome</name>
    <dbReference type="NCBI Taxonomy" id="1070528"/>
    <lineage>
        <taxon>unclassified sequences</taxon>
        <taxon>metagenomes</taxon>
        <taxon>organismal metagenomes</taxon>
    </lineage>
</organism>
<sequence>MSFCSYEEAWGAPFNKNQEKNDHVTKNDEFAHNTIKNTILQKPVPNEDNVMEEVAPLRGSLLGGAIPNEQWKTQEPDYIETNNSERDVGTFEANFDKKIDQLIQSIEKCTGCVKGNSKNLKNNVTSWTDVLIFIGLGIIAIFVIDMFFKFGKWIVTTQINNAVNSRQQLHVPRVSQQIPQQIPIHIPEPQTFSYNPPSTQYPFHRNGIPYYPQTTGPPPRGI</sequence>
<name>A0A6C0KZR1_9ZZZZ</name>
<feature type="transmembrane region" description="Helical" evidence="1">
    <location>
        <begin position="130"/>
        <end position="148"/>
    </location>
</feature>
<accession>A0A6C0KZR1</accession>
<evidence type="ECO:0000256" key="1">
    <source>
        <dbReference type="SAM" id="Phobius"/>
    </source>
</evidence>
<keyword evidence="1" id="KW-1133">Transmembrane helix</keyword>
<keyword evidence="1" id="KW-0812">Transmembrane</keyword>
<keyword evidence="1" id="KW-0472">Membrane</keyword>
<evidence type="ECO:0000313" key="2">
    <source>
        <dbReference type="EMBL" id="QHU22721.1"/>
    </source>
</evidence>
<reference evidence="2" key="1">
    <citation type="journal article" date="2020" name="Nature">
        <title>Giant virus diversity and host interactions through global metagenomics.</title>
        <authorList>
            <person name="Schulz F."/>
            <person name="Roux S."/>
            <person name="Paez-Espino D."/>
            <person name="Jungbluth S."/>
            <person name="Walsh D.A."/>
            <person name="Denef V.J."/>
            <person name="McMahon K.D."/>
            <person name="Konstantinidis K.T."/>
            <person name="Eloe-Fadrosh E.A."/>
            <person name="Kyrpides N.C."/>
            <person name="Woyke T."/>
        </authorList>
    </citation>
    <scope>NUCLEOTIDE SEQUENCE</scope>
    <source>
        <strain evidence="2">GVMAG-S-ERX555907-63</strain>
    </source>
</reference>
<dbReference type="EMBL" id="MN741017">
    <property type="protein sequence ID" value="QHU22721.1"/>
    <property type="molecule type" value="Genomic_DNA"/>
</dbReference>